<feature type="transmembrane region" description="Helical" evidence="8">
    <location>
        <begin position="396"/>
        <end position="418"/>
    </location>
</feature>
<dbReference type="NCBIfam" id="TIGR01726">
    <property type="entry name" value="HEQRo_perm_3TM"/>
    <property type="match status" value="1"/>
</dbReference>
<feature type="transmembrane region" description="Helical" evidence="8">
    <location>
        <begin position="348"/>
        <end position="375"/>
    </location>
</feature>
<keyword evidence="6 8" id="KW-1133">Transmembrane helix</keyword>
<feature type="transmembrane region" description="Helical" evidence="8">
    <location>
        <begin position="199"/>
        <end position="224"/>
    </location>
</feature>
<dbReference type="Pfam" id="PF00528">
    <property type="entry name" value="BPD_transp_1"/>
    <property type="match status" value="1"/>
</dbReference>
<dbReference type="InterPro" id="IPR035906">
    <property type="entry name" value="MetI-like_sf"/>
</dbReference>
<evidence type="ECO:0000259" key="9">
    <source>
        <dbReference type="PROSITE" id="PS50928"/>
    </source>
</evidence>
<feature type="transmembrane region" description="Helical" evidence="8">
    <location>
        <begin position="114"/>
        <end position="134"/>
    </location>
</feature>
<dbReference type="OrthoDB" id="9771188at2"/>
<sequence>MSEIHAQTVQYVRDTMLPPAPPPNRQSGPVLWLRENLFSGPLNIALTLLGLAAIWYLVSSIWPWIAHSVWHANSLKECRGIIAATFGEGTTGACWALVRERWSQFVFGFYPSHLWWRPVAAFGFLFVALAPVLFSDSRGIRRWVLFLAAILTVWIMDALGAPTAPLTWVAAIMMLAWLLSEFRPSLLLVMTGLYPALGVWLLWGGSLWSPIVVMLGFGVAYAVYRALERTSSLLAVVGAIAAAVAWWWWIGPWLVPRLNQTVDLAITRVASDSFGGFLLSITIGVSGIAMSLPLGIILALARRSDLPLVKGFAVMFIEFIRGVPLIALLFVASLLLNYFLPPGTNFDIILRVIIMVTLFAAAYMAEVIRGGLAALPKGQYEAADSLGLDYWKAQRLIILPQALKISIPGIVSTFIGMFKDTTLVTFVGLYDPLKATADSVRASVAWKGTYWEPYIFTGAIFFILCFGMSRYSMYLEQRLKREN</sequence>
<name>A0A344PJ41_9RHOB</name>
<feature type="transmembrane region" description="Helical" evidence="8">
    <location>
        <begin position="146"/>
        <end position="179"/>
    </location>
</feature>
<keyword evidence="5 8" id="KW-0812">Transmembrane</keyword>
<evidence type="ECO:0000256" key="4">
    <source>
        <dbReference type="ARBA" id="ARBA00022475"/>
    </source>
</evidence>
<evidence type="ECO:0000256" key="7">
    <source>
        <dbReference type="ARBA" id="ARBA00023136"/>
    </source>
</evidence>
<evidence type="ECO:0000256" key="1">
    <source>
        <dbReference type="ARBA" id="ARBA00004429"/>
    </source>
</evidence>
<dbReference type="AlphaFoldDB" id="A0A344PJ41"/>
<evidence type="ECO:0000313" key="10">
    <source>
        <dbReference type="EMBL" id="AXC49396.1"/>
    </source>
</evidence>
<keyword evidence="3 8" id="KW-0813">Transport</keyword>
<feature type="transmembrane region" description="Helical" evidence="8">
    <location>
        <begin position="312"/>
        <end position="336"/>
    </location>
</feature>
<feature type="transmembrane region" description="Helical" evidence="8">
    <location>
        <begin position="454"/>
        <end position="473"/>
    </location>
</feature>
<protein>
    <submittedName>
        <fullName evidence="10">Amino acid ABC transporter permease</fullName>
    </submittedName>
</protein>
<dbReference type="EMBL" id="CP030918">
    <property type="protein sequence ID" value="AXC49396.1"/>
    <property type="molecule type" value="Genomic_DNA"/>
</dbReference>
<accession>A0A344PJ41</accession>
<comment type="subcellular location">
    <subcellularLocation>
        <location evidence="1">Cell inner membrane</location>
        <topology evidence="1">Multi-pass membrane protein</topology>
    </subcellularLocation>
    <subcellularLocation>
        <location evidence="8">Cell membrane</location>
        <topology evidence="8">Multi-pass membrane protein</topology>
    </subcellularLocation>
</comment>
<organism evidence="10 11">
    <name type="scientific">Paracoccus suum</name>
    <dbReference type="NCBI Taxonomy" id="2259340"/>
    <lineage>
        <taxon>Bacteria</taxon>
        <taxon>Pseudomonadati</taxon>
        <taxon>Pseudomonadota</taxon>
        <taxon>Alphaproteobacteria</taxon>
        <taxon>Rhodobacterales</taxon>
        <taxon>Paracoccaceae</taxon>
        <taxon>Paracoccus</taxon>
    </lineage>
</organism>
<evidence type="ECO:0000313" key="11">
    <source>
        <dbReference type="Proteomes" id="UP000252023"/>
    </source>
</evidence>
<feature type="transmembrane region" description="Helical" evidence="8">
    <location>
        <begin position="42"/>
        <end position="65"/>
    </location>
</feature>
<evidence type="ECO:0000256" key="8">
    <source>
        <dbReference type="RuleBase" id="RU363032"/>
    </source>
</evidence>
<dbReference type="InterPro" id="IPR010065">
    <property type="entry name" value="AA_ABC_transptr_permease_3TM"/>
</dbReference>
<evidence type="ECO:0000256" key="3">
    <source>
        <dbReference type="ARBA" id="ARBA00022448"/>
    </source>
</evidence>
<keyword evidence="7 8" id="KW-0472">Membrane</keyword>
<dbReference type="Gene3D" id="1.10.3720.10">
    <property type="entry name" value="MetI-like"/>
    <property type="match status" value="1"/>
</dbReference>
<feature type="transmembrane region" description="Helical" evidence="8">
    <location>
        <begin position="231"/>
        <end position="250"/>
    </location>
</feature>
<dbReference type="SUPFAM" id="SSF161098">
    <property type="entry name" value="MetI-like"/>
    <property type="match status" value="1"/>
</dbReference>
<dbReference type="Proteomes" id="UP000252023">
    <property type="component" value="Chromosome"/>
</dbReference>
<proteinExistence type="inferred from homology"/>
<dbReference type="KEGG" id="pars:DRW48_06540"/>
<gene>
    <name evidence="10" type="ORF">DRW48_06540</name>
</gene>
<dbReference type="PANTHER" id="PTHR30614">
    <property type="entry name" value="MEMBRANE COMPONENT OF AMINO ACID ABC TRANSPORTER"/>
    <property type="match status" value="1"/>
</dbReference>
<dbReference type="CDD" id="cd06261">
    <property type="entry name" value="TM_PBP2"/>
    <property type="match status" value="1"/>
</dbReference>
<keyword evidence="4" id="KW-1003">Cell membrane</keyword>
<keyword evidence="11" id="KW-1185">Reference proteome</keyword>
<dbReference type="GO" id="GO:0022857">
    <property type="term" value="F:transmembrane transporter activity"/>
    <property type="evidence" value="ECO:0007669"/>
    <property type="project" value="InterPro"/>
</dbReference>
<evidence type="ECO:0000256" key="5">
    <source>
        <dbReference type="ARBA" id="ARBA00022692"/>
    </source>
</evidence>
<dbReference type="RefSeq" id="WP_114075713.1">
    <property type="nucleotide sequence ID" value="NZ_CP030918.1"/>
</dbReference>
<dbReference type="InterPro" id="IPR000515">
    <property type="entry name" value="MetI-like"/>
</dbReference>
<dbReference type="GO" id="GO:0043190">
    <property type="term" value="C:ATP-binding cassette (ABC) transporter complex"/>
    <property type="evidence" value="ECO:0007669"/>
    <property type="project" value="InterPro"/>
</dbReference>
<comment type="similarity">
    <text evidence="2">Belongs to the binding-protein-dependent transport system permease family. HisMQ subfamily.</text>
</comment>
<feature type="transmembrane region" description="Helical" evidence="8">
    <location>
        <begin position="277"/>
        <end position="300"/>
    </location>
</feature>
<dbReference type="InterPro" id="IPR043429">
    <property type="entry name" value="ArtM/GltK/GlnP/TcyL/YhdX-like"/>
</dbReference>
<reference evidence="11" key="1">
    <citation type="submission" date="2018-07" db="EMBL/GenBank/DDBJ databases">
        <title>Genome sequencing of Paracoccus sp. SC2-6.</title>
        <authorList>
            <person name="Heo J."/>
            <person name="Kim S.-J."/>
            <person name="Kwon S.-W."/>
        </authorList>
    </citation>
    <scope>NUCLEOTIDE SEQUENCE [LARGE SCALE GENOMIC DNA]</scope>
    <source>
        <strain evidence="11">SC2-6</strain>
    </source>
</reference>
<evidence type="ECO:0000256" key="2">
    <source>
        <dbReference type="ARBA" id="ARBA00010072"/>
    </source>
</evidence>
<feature type="domain" description="ABC transmembrane type-1" evidence="9">
    <location>
        <begin position="277"/>
        <end position="472"/>
    </location>
</feature>
<dbReference type="GO" id="GO:0006865">
    <property type="term" value="P:amino acid transport"/>
    <property type="evidence" value="ECO:0007669"/>
    <property type="project" value="TreeGrafter"/>
</dbReference>
<evidence type="ECO:0000256" key="6">
    <source>
        <dbReference type="ARBA" id="ARBA00022989"/>
    </source>
</evidence>
<dbReference type="PROSITE" id="PS50928">
    <property type="entry name" value="ABC_TM1"/>
    <property type="match status" value="1"/>
</dbReference>
<dbReference type="PANTHER" id="PTHR30614:SF41">
    <property type="entry name" value="INNER MEMBRANE AMINO-ACID ABC TRANSPORTER PERMEASE PROTEIN YHDY"/>
    <property type="match status" value="1"/>
</dbReference>